<evidence type="ECO:0000313" key="9">
    <source>
        <dbReference type="Proteomes" id="UP001374535"/>
    </source>
</evidence>
<dbReference type="AlphaFoldDB" id="A0AAQ3NL07"/>
<proteinExistence type="inferred from homology"/>
<keyword evidence="9" id="KW-1185">Reference proteome</keyword>
<comment type="similarity">
    <text evidence="2">Belongs to the Tim17/Tim22/Tim23 family.</text>
</comment>
<gene>
    <name evidence="8" type="ORF">V8G54_016310</name>
</gene>
<evidence type="ECO:0000256" key="7">
    <source>
        <dbReference type="ARBA" id="ARBA00041344"/>
    </source>
</evidence>
<evidence type="ECO:0000313" key="8">
    <source>
        <dbReference type="EMBL" id="WVZ11780.1"/>
    </source>
</evidence>
<dbReference type="Proteomes" id="UP001374535">
    <property type="component" value="Chromosome 5"/>
</dbReference>
<dbReference type="PANTHER" id="PTHR13002:SF1">
    <property type="entry name" value="COMPLEX I ASSEMBLY FACTOR TIMMDC1, MITOCHONDRIAL"/>
    <property type="match status" value="1"/>
</dbReference>
<organism evidence="8 9">
    <name type="scientific">Vigna mungo</name>
    <name type="common">Black gram</name>
    <name type="synonym">Phaseolus mungo</name>
    <dbReference type="NCBI Taxonomy" id="3915"/>
    <lineage>
        <taxon>Eukaryota</taxon>
        <taxon>Viridiplantae</taxon>
        <taxon>Streptophyta</taxon>
        <taxon>Embryophyta</taxon>
        <taxon>Tracheophyta</taxon>
        <taxon>Spermatophyta</taxon>
        <taxon>Magnoliopsida</taxon>
        <taxon>eudicotyledons</taxon>
        <taxon>Gunneridae</taxon>
        <taxon>Pentapetalae</taxon>
        <taxon>rosids</taxon>
        <taxon>fabids</taxon>
        <taxon>Fabales</taxon>
        <taxon>Fabaceae</taxon>
        <taxon>Papilionoideae</taxon>
        <taxon>50 kb inversion clade</taxon>
        <taxon>NPAAA clade</taxon>
        <taxon>indigoferoid/millettioid clade</taxon>
        <taxon>Phaseoleae</taxon>
        <taxon>Vigna</taxon>
    </lineage>
</organism>
<name>A0AAQ3NL07_VIGMU</name>
<keyword evidence="4" id="KW-1133">Transmembrane helix</keyword>
<evidence type="ECO:0000256" key="2">
    <source>
        <dbReference type="ARBA" id="ARBA00008444"/>
    </source>
</evidence>
<dbReference type="PANTHER" id="PTHR13002">
    <property type="entry name" value="C3ORF1 PROTEIN-RELATED"/>
    <property type="match status" value="1"/>
</dbReference>
<comment type="subcellular location">
    <subcellularLocation>
        <location evidence="1">Membrane</location>
        <topology evidence="1">Multi-pass membrane protein</topology>
    </subcellularLocation>
</comment>
<keyword evidence="3" id="KW-0812">Transmembrane</keyword>
<evidence type="ECO:0000256" key="3">
    <source>
        <dbReference type="ARBA" id="ARBA00022692"/>
    </source>
</evidence>
<dbReference type="GO" id="GO:0005739">
    <property type="term" value="C:mitochondrion"/>
    <property type="evidence" value="ECO:0007669"/>
    <property type="project" value="TreeGrafter"/>
</dbReference>
<dbReference type="EMBL" id="CP144696">
    <property type="protein sequence ID" value="WVZ11780.1"/>
    <property type="molecule type" value="Genomic_DNA"/>
</dbReference>
<sequence length="138" mass="15812">MKKTEQILLILTVDRKKIDDNWRMLKIPPMEFSKDAEVMLKLGSTEDKREQYRLMRDAMEKRFIRVTRGSIVGGIRLGMFTAAFYCMQNLLAEKRGVHDVFNVVGAGSATASAFGLISKKSYTYCTRCVVTWEDDENS</sequence>
<dbReference type="InterPro" id="IPR055299">
    <property type="entry name" value="TIMMDC1"/>
</dbReference>
<dbReference type="GO" id="GO:0016020">
    <property type="term" value="C:membrane"/>
    <property type="evidence" value="ECO:0007669"/>
    <property type="project" value="UniProtKB-SubCell"/>
</dbReference>
<accession>A0AAQ3NL07</accession>
<dbReference type="GO" id="GO:0032981">
    <property type="term" value="P:mitochondrial respiratory chain complex I assembly"/>
    <property type="evidence" value="ECO:0007669"/>
    <property type="project" value="InterPro"/>
</dbReference>
<protein>
    <recommendedName>
        <fullName evidence="6">Complex I assembly factor TIMMDC1, mitochondrial</fullName>
    </recommendedName>
    <alternativeName>
        <fullName evidence="7">Translocase of inner mitochondrial membrane domain-containing protein 1</fullName>
    </alternativeName>
</protein>
<evidence type="ECO:0000256" key="5">
    <source>
        <dbReference type="ARBA" id="ARBA00023136"/>
    </source>
</evidence>
<evidence type="ECO:0000256" key="4">
    <source>
        <dbReference type="ARBA" id="ARBA00022989"/>
    </source>
</evidence>
<evidence type="ECO:0000256" key="1">
    <source>
        <dbReference type="ARBA" id="ARBA00004141"/>
    </source>
</evidence>
<reference evidence="8 9" key="1">
    <citation type="journal article" date="2023" name="Life. Sci Alliance">
        <title>Evolutionary insights into 3D genome organization and epigenetic landscape of Vigna mungo.</title>
        <authorList>
            <person name="Junaid A."/>
            <person name="Singh B."/>
            <person name="Bhatia S."/>
        </authorList>
    </citation>
    <scope>NUCLEOTIDE SEQUENCE [LARGE SCALE GENOMIC DNA]</scope>
    <source>
        <strain evidence="8">Urdbean</strain>
    </source>
</reference>
<evidence type="ECO:0000256" key="6">
    <source>
        <dbReference type="ARBA" id="ARBA00040778"/>
    </source>
</evidence>
<keyword evidence="5" id="KW-0472">Membrane</keyword>